<keyword evidence="2" id="KW-1185">Reference proteome</keyword>
<organism evidence="1 2">
    <name type="scientific">Peronosclerospora sorghi</name>
    <dbReference type="NCBI Taxonomy" id="230839"/>
    <lineage>
        <taxon>Eukaryota</taxon>
        <taxon>Sar</taxon>
        <taxon>Stramenopiles</taxon>
        <taxon>Oomycota</taxon>
        <taxon>Peronosporomycetes</taxon>
        <taxon>Peronosporales</taxon>
        <taxon>Peronosporaceae</taxon>
        <taxon>Peronosclerospora</taxon>
    </lineage>
</organism>
<name>A0ACC0WBC2_9STRA</name>
<dbReference type="Proteomes" id="UP001163321">
    <property type="component" value="Chromosome 3"/>
</dbReference>
<evidence type="ECO:0000313" key="1">
    <source>
        <dbReference type="EMBL" id="KAI9915945.1"/>
    </source>
</evidence>
<protein>
    <submittedName>
        <fullName evidence="1">Uncharacterized protein</fullName>
    </submittedName>
</protein>
<dbReference type="EMBL" id="CM047582">
    <property type="protein sequence ID" value="KAI9915945.1"/>
    <property type="molecule type" value="Genomic_DNA"/>
</dbReference>
<sequence>MQRRTHGVAFSAYTGETEDYYTVLPSDESLSDVEDEAPSCLSLNPSRDPVEKWVVSPLASASSIPSPSKIMTRIRSLTNNHRASDANESKRQHREGLDAPALGTFNPGTEDATNVSPRALERYHARKTQLQDALDVVTSGRRHPDAPFPIDGAGASPAPEIYRVEGHHAPEKKRFGKRPSFALDTGNEETRGQATRVEPDPLYDEELDDADEHWVQRHLCTSRENKIHCALCFMDLCARANASRWRRAWNKERDRCNALLSMLLRDCVHGMQTYRATTAMNCRVQRDEILTYAGSDKLGRASLPFQKRQQLHAETTHEAVGTTPGQQLARWLQRDEFYPVTCSDCGTLVGVYDRDQHYHFFNTLPSYA</sequence>
<accession>A0ACC0WBC2</accession>
<reference evidence="1 2" key="1">
    <citation type="journal article" date="2022" name="bioRxiv">
        <title>The genome of the oomycete Peronosclerospora sorghi, a cosmopolitan pathogen of maize and sorghum, is inflated with dispersed pseudogenes.</title>
        <authorList>
            <person name="Fletcher K."/>
            <person name="Martin F."/>
            <person name="Isakeit T."/>
            <person name="Cavanaugh K."/>
            <person name="Magill C."/>
            <person name="Michelmore R."/>
        </authorList>
    </citation>
    <scope>NUCLEOTIDE SEQUENCE [LARGE SCALE GENOMIC DNA]</scope>
    <source>
        <strain evidence="1">P6</strain>
    </source>
</reference>
<comment type="caution">
    <text evidence="1">The sequence shown here is derived from an EMBL/GenBank/DDBJ whole genome shotgun (WGS) entry which is preliminary data.</text>
</comment>
<gene>
    <name evidence="1" type="ORF">PsorP6_007019</name>
</gene>
<evidence type="ECO:0000313" key="2">
    <source>
        <dbReference type="Proteomes" id="UP001163321"/>
    </source>
</evidence>
<proteinExistence type="predicted"/>